<reference evidence="2 3" key="1">
    <citation type="submission" date="2016-11" db="EMBL/GenBank/DDBJ databases">
        <authorList>
            <person name="Jaros S."/>
            <person name="Januszkiewicz K."/>
            <person name="Wedrychowicz H."/>
        </authorList>
    </citation>
    <scope>NUCLEOTIDE SEQUENCE [LARGE SCALE GENOMIC DNA]</scope>
    <source>
        <strain evidence="2 3">GAS242</strain>
    </source>
</reference>
<evidence type="ECO:0000256" key="1">
    <source>
        <dbReference type="ARBA" id="ARBA00005260"/>
    </source>
</evidence>
<dbReference type="Proteomes" id="UP000190675">
    <property type="component" value="Chromosome I"/>
</dbReference>
<gene>
    <name evidence="2" type="ORF">SAMN05444169_1520</name>
</gene>
<dbReference type="PANTHER" id="PTHR33677:SF5">
    <property type="entry name" value="TRANSCRIPTIONAL REPRESSOR FRMR"/>
    <property type="match status" value="1"/>
</dbReference>
<dbReference type="InterPro" id="IPR003735">
    <property type="entry name" value="Metal_Tscrpt_repr"/>
</dbReference>
<dbReference type="CDD" id="cd10153">
    <property type="entry name" value="RcnR-FrmR-like_DUF156"/>
    <property type="match status" value="1"/>
</dbReference>
<comment type="similarity">
    <text evidence="1">Belongs to the FrmR/RcnR family.</text>
</comment>
<accession>A0A1M5IFG3</accession>
<dbReference type="Gene3D" id="1.20.58.1000">
    <property type="entry name" value="Metal-sensitive repressor, helix protomer"/>
    <property type="match status" value="1"/>
</dbReference>
<dbReference type="AlphaFoldDB" id="A0A1M5IFG3"/>
<dbReference type="GO" id="GO:0046872">
    <property type="term" value="F:metal ion binding"/>
    <property type="evidence" value="ECO:0007669"/>
    <property type="project" value="InterPro"/>
</dbReference>
<dbReference type="GO" id="GO:0003677">
    <property type="term" value="F:DNA binding"/>
    <property type="evidence" value="ECO:0007669"/>
    <property type="project" value="UniProtKB-KW"/>
</dbReference>
<proteinExistence type="inferred from homology"/>
<organism evidence="2 3">
    <name type="scientific">Bradyrhizobium erythrophlei</name>
    <dbReference type="NCBI Taxonomy" id="1437360"/>
    <lineage>
        <taxon>Bacteria</taxon>
        <taxon>Pseudomonadati</taxon>
        <taxon>Pseudomonadota</taxon>
        <taxon>Alphaproteobacteria</taxon>
        <taxon>Hyphomicrobiales</taxon>
        <taxon>Nitrobacteraceae</taxon>
        <taxon>Bradyrhizobium</taxon>
    </lineage>
</organism>
<dbReference type="GO" id="GO:0045892">
    <property type="term" value="P:negative regulation of DNA-templated transcription"/>
    <property type="evidence" value="ECO:0007669"/>
    <property type="project" value="UniProtKB-ARBA"/>
</dbReference>
<dbReference type="Pfam" id="PF02583">
    <property type="entry name" value="Trns_repr_metal"/>
    <property type="match status" value="1"/>
</dbReference>
<dbReference type="EMBL" id="LT670818">
    <property type="protein sequence ID" value="SHG26829.1"/>
    <property type="molecule type" value="Genomic_DNA"/>
</dbReference>
<keyword evidence="2" id="KW-0238">DNA-binding</keyword>
<evidence type="ECO:0000313" key="2">
    <source>
        <dbReference type="EMBL" id="SHG26829.1"/>
    </source>
</evidence>
<protein>
    <submittedName>
        <fullName evidence="2">DNA-binding transcriptional regulator, FrmR family</fullName>
    </submittedName>
</protein>
<name>A0A1M5IFG3_9BRAD</name>
<sequence>MRSMAHTIREKKKLLARVGRIRGQIEAIERALTEEAECERIMHMIAGIRGGVAGLMAEVVEDHIRTHLVDPERNPGALNADAADQLIEVVHTYLK</sequence>
<dbReference type="InterPro" id="IPR038390">
    <property type="entry name" value="Metal_Tscrpt_repr_sf"/>
</dbReference>
<dbReference type="PANTHER" id="PTHR33677">
    <property type="entry name" value="TRANSCRIPTIONAL REPRESSOR FRMR-RELATED"/>
    <property type="match status" value="1"/>
</dbReference>
<evidence type="ECO:0000313" key="3">
    <source>
        <dbReference type="Proteomes" id="UP000190675"/>
    </source>
</evidence>